<evidence type="ECO:0000256" key="2">
    <source>
        <dbReference type="ARBA" id="ARBA00005075"/>
    </source>
</evidence>
<comment type="function">
    <text evidence="11">Catalyzes the transformation of pimelate into pimeloyl-CoA with concomitant hydrolysis of ATP to AMP.</text>
</comment>
<evidence type="ECO:0000256" key="6">
    <source>
        <dbReference type="ARBA" id="ARBA00022741"/>
    </source>
</evidence>
<comment type="catalytic activity">
    <reaction evidence="10 11">
        <text>heptanedioate + ATP + CoA = 6-carboxyhexanoyl-CoA + AMP + diphosphate</text>
        <dbReference type="Rhea" id="RHEA:14781"/>
        <dbReference type="ChEBI" id="CHEBI:30616"/>
        <dbReference type="ChEBI" id="CHEBI:33019"/>
        <dbReference type="ChEBI" id="CHEBI:36165"/>
        <dbReference type="ChEBI" id="CHEBI:57287"/>
        <dbReference type="ChEBI" id="CHEBI:57360"/>
        <dbReference type="ChEBI" id="CHEBI:456215"/>
        <dbReference type="EC" id="6.2.1.14"/>
    </reaction>
</comment>
<protein>
    <recommendedName>
        <fullName evidence="4 11">6-carboxyhexanoate--CoA ligase</fullName>
        <ecNumber evidence="4 11">6.2.1.14</ecNumber>
    </recommendedName>
    <alternativeName>
        <fullName evidence="11">Pimeloyl-CoA synthase</fullName>
    </alternativeName>
</protein>
<keyword evidence="13" id="KW-1185">Reference proteome</keyword>
<keyword evidence="7 11" id="KW-0093">Biotin biosynthesis</keyword>
<evidence type="ECO:0000256" key="1">
    <source>
        <dbReference type="ARBA" id="ARBA00001946"/>
    </source>
</evidence>
<comment type="pathway">
    <text evidence="2 11">Metabolic intermediate metabolism; pimeloyl-CoA biosynthesis; pimeloyl-CoA from pimelate: step 1/1.</text>
</comment>
<evidence type="ECO:0000256" key="3">
    <source>
        <dbReference type="ARBA" id="ARBA00011738"/>
    </source>
</evidence>
<evidence type="ECO:0000256" key="10">
    <source>
        <dbReference type="ARBA" id="ARBA00049553"/>
    </source>
</evidence>
<evidence type="ECO:0000256" key="9">
    <source>
        <dbReference type="ARBA" id="ARBA00022842"/>
    </source>
</evidence>
<dbReference type="HAMAP" id="MF_00668">
    <property type="entry name" value="BioW"/>
    <property type="match status" value="1"/>
</dbReference>
<proteinExistence type="inferred from homology"/>
<accession>A0ABZ2N6P9</accession>
<comment type="similarity">
    <text evidence="11">Belongs to the BioW family.</text>
</comment>
<dbReference type="EC" id="6.2.1.14" evidence="4 11"/>
<keyword evidence="6 11" id="KW-0547">Nucleotide-binding</keyword>
<comment type="subunit">
    <text evidence="3 11">Homodimer.</text>
</comment>
<evidence type="ECO:0000256" key="7">
    <source>
        <dbReference type="ARBA" id="ARBA00022756"/>
    </source>
</evidence>
<comment type="cofactor">
    <cofactor evidence="1 11">
        <name>Mg(2+)</name>
        <dbReference type="ChEBI" id="CHEBI:18420"/>
    </cofactor>
</comment>
<evidence type="ECO:0000256" key="11">
    <source>
        <dbReference type="HAMAP-Rule" id="MF_00668"/>
    </source>
</evidence>
<evidence type="ECO:0000313" key="13">
    <source>
        <dbReference type="Proteomes" id="UP001387364"/>
    </source>
</evidence>
<dbReference type="InterPro" id="IPR005499">
    <property type="entry name" value="BioW"/>
</dbReference>
<gene>
    <name evidence="11 12" type="primary">bioW</name>
    <name evidence="12" type="ORF">WDJ61_01635</name>
</gene>
<evidence type="ECO:0000313" key="12">
    <source>
        <dbReference type="EMBL" id="WXB93403.1"/>
    </source>
</evidence>
<organism evidence="12 13">
    <name type="scientific">Bacillus kandeliae</name>
    <dbReference type="NCBI Taxonomy" id="3129297"/>
    <lineage>
        <taxon>Bacteria</taxon>
        <taxon>Bacillati</taxon>
        <taxon>Bacillota</taxon>
        <taxon>Bacilli</taxon>
        <taxon>Bacillales</taxon>
        <taxon>Bacillaceae</taxon>
        <taxon>Bacillus</taxon>
    </lineage>
</organism>
<name>A0ABZ2N6P9_9BACI</name>
<dbReference type="Pfam" id="PF03744">
    <property type="entry name" value="BioW"/>
    <property type="match status" value="1"/>
</dbReference>
<dbReference type="RefSeq" id="WP_338752726.1">
    <property type="nucleotide sequence ID" value="NZ_CP147404.1"/>
</dbReference>
<evidence type="ECO:0000256" key="4">
    <source>
        <dbReference type="ARBA" id="ARBA00012984"/>
    </source>
</evidence>
<keyword evidence="8 11" id="KW-0067">ATP-binding</keyword>
<dbReference type="GO" id="GO:0042410">
    <property type="term" value="F:6-carboxyhexanoate-CoA ligase activity"/>
    <property type="evidence" value="ECO:0007669"/>
    <property type="project" value="UniProtKB-EC"/>
</dbReference>
<evidence type="ECO:0000256" key="8">
    <source>
        <dbReference type="ARBA" id="ARBA00022840"/>
    </source>
</evidence>
<dbReference type="NCBIfam" id="NF002360">
    <property type="entry name" value="PRK01322.1"/>
    <property type="match status" value="1"/>
</dbReference>
<reference evidence="12 13" key="1">
    <citation type="submission" date="2024-02" db="EMBL/GenBank/DDBJ databases">
        <title>Seven novel Bacillus-like species.</title>
        <authorList>
            <person name="Liu G."/>
        </authorList>
    </citation>
    <scope>NUCLEOTIDE SEQUENCE [LARGE SCALE GENOMIC DNA]</scope>
    <source>
        <strain evidence="12 13">FJAT-52991</strain>
    </source>
</reference>
<dbReference type="Proteomes" id="UP001387364">
    <property type="component" value="Chromosome"/>
</dbReference>
<keyword evidence="9 11" id="KW-0460">Magnesium</keyword>
<evidence type="ECO:0000256" key="5">
    <source>
        <dbReference type="ARBA" id="ARBA00022598"/>
    </source>
</evidence>
<sequence>MQEERLYSVRMRAAKGGPHEQGGKHISGGEMLSTYENMRQAVNHLLDKALTHSKGNPDFVQIQFDAIDEPIKQIDPLLIRKNEVESVEAGQALVRELLEQAGIKREVIDKAYKQLAEHSDMRGAILVDVHSGERIDDRREKGVRVSRMDWWNANFEQWANHFNEPSYSRVKEALVLATKVSAHPATIAELCWSDDPEYITGYVASKALGYQRISHLKEYGDEQGCRLFFVDGSNDMDDYIFFLEKQPVFIHWDEV</sequence>
<dbReference type="EMBL" id="CP147404">
    <property type="protein sequence ID" value="WXB93403.1"/>
    <property type="molecule type" value="Genomic_DNA"/>
</dbReference>
<keyword evidence="5 11" id="KW-0436">Ligase</keyword>
<dbReference type="NCBIfam" id="TIGR01204">
    <property type="entry name" value="bioW"/>
    <property type="match status" value="1"/>
</dbReference>